<feature type="domain" description="HTH cro/C1-type" evidence="1">
    <location>
        <begin position="27"/>
        <end position="73"/>
    </location>
</feature>
<proteinExistence type="predicted"/>
<dbReference type="CDD" id="cd00093">
    <property type="entry name" value="HTH_XRE"/>
    <property type="match status" value="1"/>
</dbReference>
<dbReference type="Pfam" id="PF01381">
    <property type="entry name" value="HTH_3"/>
    <property type="match status" value="1"/>
</dbReference>
<protein>
    <submittedName>
        <fullName evidence="2">Helix-turn-helix</fullName>
    </submittedName>
</protein>
<gene>
    <name evidence="2" type="ORF">VRLFYP33_02005</name>
</gene>
<organism evidence="2">
    <name type="scientific">Veillonella ratti</name>
    <dbReference type="NCBI Taxonomy" id="103892"/>
    <lineage>
        <taxon>Bacteria</taxon>
        <taxon>Bacillati</taxon>
        <taxon>Bacillota</taxon>
        <taxon>Negativicutes</taxon>
        <taxon>Veillonellales</taxon>
        <taxon>Veillonellaceae</taxon>
        <taxon>Veillonella</taxon>
    </lineage>
</organism>
<accession>A0A6N3EQL5</accession>
<dbReference type="AlphaFoldDB" id="A0A6N3EQL5"/>
<dbReference type="GO" id="GO:0003677">
    <property type="term" value="F:DNA binding"/>
    <property type="evidence" value="ECO:0007669"/>
    <property type="project" value="InterPro"/>
</dbReference>
<dbReference type="PROSITE" id="PS50943">
    <property type="entry name" value="HTH_CROC1"/>
    <property type="match status" value="1"/>
</dbReference>
<dbReference type="InterPro" id="IPR001387">
    <property type="entry name" value="Cro/C1-type_HTH"/>
</dbReference>
<dbReference type="SMART" id="SM00530">
    <property type="entry name" value="HTH_XRE"/>
    <property type="match status" value="1"/>
</dbReference>
<evidence type="ECO:0000259" key="1">
    <source>
        <dbReference type="PROSITE" id="PS50943"/>
    </source>
</evidence>
<reference evidence="2" key="1">
    <citation type="submission" date="2019-11" db="EMBL/GenBank/DDBJ databases">
        <authorList>
            <person name="Feng L."/>
        </authorList>
    </citation>
    <scope>NUCLEOTIDE SEQUENCE</scope>
    <source>
        <strain evidence="2">VrattiLFYP33</strain>
    </source>
</reference>
<dbReference type="SUPFAM" id="SSF47413">
    <property type="entry name" value="lambda repressor-like DNA-binding domains"/>
    <property type="match status" value="1"/>
</dbReference>
<evidence type="ECO:0000313" key="2">
    <source>
        <dbReference type="EMBL" id="VYU42074.1"/>
    </source>
</evidence>
<sequence>MPRNALNEFEKGLRKQISENLKKYTPNITQNELSKLTGIPASTISGYFAMRSTPNATNVQKLANALNCSIADLDPRFADTFIDTKKISNTENRKRDIQVQLQTLFDELDNKDSINFYNGNKILDDETRELLKISLETSIKLAKSLSK</sequence>
<name>A0A6N3EQL5_9FIRM</name>
<dbReference type="EMBL" id="CACRUX010000080">
    <property type="protein sequence ID" value="VYU42074.1"/>
    <property type="molecule type" value="Genomic_DNA"/>
</dbReference>
<dbReference type="InterPro" id="IPR010982">
    <property type="entry name" value="Lambda_DNA-bd_dom_sf"/>
</dbReference>
<dbReference type="Gene3D" id="1.10.260.40">
    <property type="entry name" value="lambda repressor-like DNA-binding domains"/>
    <property type="match status" value="1"/>
</dbReference>
<dbReference type="RefSeq" id="WP_021840447.1">
    <property type="nucleotide sequence ID" value="NZ_CACRUX010000080.1"/>
</dbReference>